<reference evidence="2 3" key="1">
    <citation type="submission" date="2017-06" db="EMBL/GenBank/DDBJ databases">
        <title>Genome of Fusarium nygamai isolate CS10214.</title>
        <authorList>
            <person name="Gardiner D.M."/>
            <person name="Obanor F."/>
            <person name="Kazan K."/>
        </authorList>
    </citation>
    <scope>NUCLEOTIDE SEQUENCE [LARGE SCALE GENOMIC DNA]</scope>
    <source>
        <strain evidence="2 3">CS10214</strain>
    </source>
</reference>
<feature type="region of interest" description="Disordered" evidence="1">
    <location>
        <begin position="129"/>
        <end position="183"/>
    </location>
</feature>
<evidence type="ECO:0000256" key="1">
    <source>
        <dbReference type="SAM" id="MobiDB-lite"/>
    </source>
</evidence>
<comment type="caution">
    <text evidence="2">The sequence shown here is derived from an EMBL/GenBank/DDBJ whole genome shotgun (WGS) entry which is preliminary data.</text>
</comment>
<keyword evidence="3" id="KW-1185">Reference proteome</keyword>
<dbReference type="AlphaFoldDB" id="A0A2K0WSB3"/>
<name>A0A2K0WSB3_GIBNY</name>
<evidence type="ECO:0000313" key="2">
    <source>
        <dbReference type="EMBL" id="PNP85149.1"/>
    </source>
</evidence>
<gene>
    <name evidence="2" type="ORF">FNYG_01378</name>
</gene>
<organism evidence="2 3">
    <name type="scientific">Gibberella nygamai</name>
    <name type="common">Bean root rot disease fungus</name>
    <name type="synonym">Fusarium nygamai</name>
    <dbReference type="NCBI Taxonomy" id="42673"/>
    <lineage>
        <taxon>Eukaryota</taxon>
        <taxon>Fungi</taxon>
        <taxon>Dikarya</taxon>
        <taxon>Ascomycota</taxon>
        <taxon>Pezizomycotina</taxon>
        <taxon>Sordariomycetes</taxon>
        <taxon>Hypocreomycetidae</taxon>
        <taxon>Hypocreales</taxon>
        <taxon>Nectriaceae</taxon>
        <taxon>Fusarium</taxon>
        <taxon>Fusarium fujikuroi species complex</taxon>
    </lineage>
</organism>
<dbReference type="Proteomes" id="UP000236664">
    <property type="component" value="Unassembled WGS sequence"/>
</dbReference>
<sequence>MALPANLIAELQYYMDSILLPPNGKFWLAQDPATATWGNVESVAAHPQHGTRKPSKEEAMGFEIKVRTALLDVIRHRDERTAQNIIYRLPNNEKNEQAADSNMNTSQNWHTAQFIPSWLRGEGMLVDISPEELEEESDEENEENENEDEDESDEENEENENEDEDESEDEDEDEDGGEDGGED</sequence>
<protein>
    <submittedName>
        <fullName evidence="2">Uncharacterized protein</fullName>
    </submittedName>
</protein>
<dbReference type="EMBL" id="MTQA01000028">
    <property type="protein sequence ID" value="PNP85149.1"/>
    <property type="molecule type" value="Genomic_DNA"/>
</dbReference>
<accession>A0A2K0WSB3</accession>
<proteinExistence type="predicted"/>
<evidence type="ECO:0000313" key="3">
    <source>
        <dbReference type="Proteomes" id="UP000236664"/>
    </source>
</evidence>